<dbReference type="GO" id="GO:0043531">
    <property type="term" value="F:ADP binding"/>
    <property type="evidence" value="ECO:0007669"/>
    <property type="project" value="InterPro"/>
</dbReference>
<keyword evidence="10" id="KW-1185">Reference proteome</keyword>
<dbReference type="InterPro" id="IPR027417">
    <property type="entry name" value="P-loop_NTPase"/>
</dbReference>
<dbReference type="InterPro" id="IPR055414">
    <property type="entry name" value="LRR_R13L4/SHOC2-like"/>
</dbReference>
<keyword evidence="3" id="KW-0677">Repeat</keyword>
<keyword evidence="5" id="KW-0611">Plant defense</keyword>
<dbReference type="Gene3D" id="1.10.8.430">
    <property type="entry name" value="Helical domain of apoptotic protease-activating factors"/>
    <property type="match status" value="1"/>
</dbReference>
<dbReference type="Pfam" id="PF23598">
    <property type="entry name" value="LRR_14"/>
    <property type="match status" value="1"/>
</dbReference>
<evidence type="ECO:0000256" key="3">
    <source>
        <dbReference type="ARBA" id="ARBA00022737"/>
    </source>
</evidence>
<dbReference type="InterPro" id="IPR032675">
    <property type="entry name" value="LRR_dom_sf"/>
</dbReference>
<dbReference type="GO" id="GO:0005524">
    <property type="term" value="F:ATP binding"/>
    <property type="evidence" value="ECO:0007669"/>
    <property type="project" value="UniProtKB-KW"/>
</dbReference>
<feature type="domain" description="Disease resistance R13L4/SHOC-2-like LRR" evidence="8">
    <location>
        <begin position="221"/>
        <end position="507"/>
    </location>
</feature>
<evidence type="ECO:0008006" key="11">
    <source>
        <dbReference type="Google" id="ProtNLM"/>
    </source>
</evidence>
<evidence type="ECO:0000256" key="1">
    <source>
        <dbReference type="ARBA" id="ARBA00008894"/>
    </source>
</evidence>
<evidence type="ECO:0000259" key="8">
    <source>
        <dbReference type="Pfam" id="PF23598"/>
    </source>
</evidence>
<dbReference type="InterPro" id="IPR058922">
    <property type="entry name" value="WHD_DRP"/>
</dbReference>
<comment type="caution">
    <text evidence="9">The sequence shown here is derived from an EMBL/GenBank/DDBJ whole genome shotgun (WGS) entry which is preliminary data.</text>
</comment>
<dbReference type="InterPro" id="IPR044974">
    <property type="entry name" value="Disease_R_plants"/>
</dbReference>
<dbReference type="FunFam" id="1.10.10.10:FF:000322">
    <property type="entry name" value="Probable disease resistance protein At1g63360"/>
    <property type="match status" value="1"/>
</dbReference>
<dbReference type="EMBL" id="WHWC01000014">
    <property type="protein sequence ID" value="KAG8369813.1"/>
    <property type="molecule type" value="Genomic_DNA"/>
</dbReference>
<evidence type="ECO:0000256" key="5">
    <source>
        <dbReference type="ARBA" id="ARBA00022821"/>
    </source>
</evidence>
<dbReference type="AlphaFoldDB" id="A0AAV6WHZ8"/>
<evidence type="ECO:0000256" key="4">
    <source>
        <dbReference type="ARBA" id="ARBA00022741"/>
    </source>
</evidence>
<comment type="similarity">
    <text evidence="1">Belongs to the disease resistance NB-LRR family.</text>
</comment>
<dbReference type="PANTHER" id="PTHR23155:SF1185">
    <property type="entry name" value="DISEASE RESISTANCE RPP8-LIKE PROTEIN 3-RELATED"/>
    <property type="match status" value="1"/>
</dbReference>
<evidence type="ECO:0000313" key="9">
    <source>
        <dbReference type="EMBL" id="KAG8369813.1"/>
    </source>
</evidence>
<keyword evidence="2" id="KW-0433">Leucine-rich repeat</keyword>
<dbReference type="SUPFAM" id="SSF52540">
    <property type="entry name" value="P-loop containing nucleoside triphosphate hydrolases"/>
    <property type="match status" value="1"/>
</dbReference>
<proteinExistence type="inferred from homology"/>
<protein>
    <recommendedName>
        <fullName evidence="11">NB-ARC domain-containing protein</fullName>
    </recommendedName>
</protein>
<dbReference type="PANTHER" id="PTHR23155">
    <property type="entry name" value="DISEASE RESISTANCE PROTEIN RP"/>
    <property type="match status" value="1"/>
</dbReference>
<dbReference type="Proteomes" id="UP000826271">
    <property type="component" value="Unassembled WGS sequence"/>
</dbReference>
<feature type="domain" description="Disease resistance protein winged helix" evidence="7">
    <location>
        <begin position="81"/>
        <end position="147"/>
    </location>
</feature>
<evidence type="ECO:0000313" key="10">
    <source>
        <dbReference type="Proteomes" id="UP000826271"/>
    </source>
</evidence>
<dbReference type="Gene3D" id="3.80.10.10">
    <property type="entry name" value="Ribonuclease Inhibitor"/>
    <property type="match status" value="1"/>
</dbReference>
<evidence type="ECO:0000256" key="2">
    <source>
        <dbReference type="ARBA" id="ARBA00022614"/>
    </source>
</evidence>
<gene>
    <name evidence="9" type="ORF">BUALT_Bualt14G0052800</name>
</gene>
<evidence type="ECO:0000259" key="7">
    <source>
        <dbReference type="Pfam" id="PF23559"/>
    </source>
</evidence>
<keyword evidence="6" id="KW-0067">ATP-binding</keyword>
<accession>A0AAV6WHZ8</accession>
<dbReference type="Pfam" id="PF23559">
    <property type="entry name" value="WHD_DRP"/>
    <property type="match status" value="1"/>
</dbReference>
<dbReference type="InterPro" id="IPR042197">
    <property type="entry name" value="Apaf_helical"/>
</dbReference>
<dbReference type="GO" id="GO:0098542">
    <property type="term" value="P:defense response to other organism"/>
    <property type="evidence" value="ECO:0007669"/>
    <property type="project" value="TreeGrafter"/>
</dbReference>
<evidence type="ECO:0000256" key="6">
    <source>
        <dbReference type="ARBA" id="ARBA00022840"/>
    </source>
</evidence>
<dbReference type="SUPFAM" id="SSF52058">
    <property type="entry name" value="L domain-like"/>
    <property type="match status" value="1"/>
</dbReference>
<keyword evidence="4" id="KW-0547">Nucleotide-binding</keyword>
<dbReference type="InterPro" id="IPR036388">
    <property type="entry name" value="WH-like_DNA-bd_sf"/>
</dbReference>
<reference evidence="9" key="1">
    <citation type="submission" date="2019-10" db="EMBL/GenBank/DDBJ databases">
        <authorList>
            <person name="Zhang R."/>
            <person name="Pan Y."/>
            <person name="Wang J."/>
            <person name="Ma R."/>
            <person name="Yu S."/>
        </authorList>
    </citation>
    <scope>NUCLEOTIDE SEQUENCE</scope>
    <source>
        <strain evidence="9">LA-IB0</strain>
        <tissue evidence="9">Leaf</tissue>
    </source>
</reference>
<sequence length="563" mass="64409">MQLDPKTEQIAKQIVSECGGLPLAVTVISHVLRGFKLEDWGVTLQSLQKDQNFETAEEVMALSYNHLPFYLKPCFLYLGHFPPDHEILVEKLYLLWMAEGFISMNPLNNKARTEVAEDYINQLVQRNLVLMVKPNHSCTLHDLLRDVSISKGKQDEFLEIIDFGHGNEISPKARRVSIYLDKFVDQSQFSINISEAKHIRSILFVETDKSLPKRTWPKTFSDLKEFQQTRVLDFDGVDFTDKRLPRGIEKLYYLRYLSFQQCNLQKLPSSLSNFPFLETLDLRVRVSCIITIPNILTKLSSLRHLYFPKAFRSDTKDKLKLDGLQKLEILENFNAGISDADDLLLLEKLEILTVTVAGENMDLDKTIRSLNGNKSSCKSSLVVKDFDSYSKQRIKIVEEMFKCNALHSLDIEGYLGKLPHSEPIGSNFSKMVFNGSEFSEDPMPILGKLPNLDSLVLCNDAFVGKKMECSDSDFPRLTSLKLATLQNLEEWEVDSAAMPCLTILTIEQCDKLINLPNELIEIFTLEKFMIGLMPKGFQEEVEELIEEARSFGNDYINATFYDC</sequence>
<organism evidence="9 10">
    <name type="scientific">Buddleja alternifolia</name>
    <dbReference type="NCBI Taxonomy" id="168488"/>
    <lineage>
        <taxon>Eukaryota</taxon>
        <taxon>Viridiplantae</taxon>
        <taxon>Streptophyta</taxon>
        <taxon>Embryophyta</taxon>
        <taxon>Tracheophyta</taxon>
        <taxon>Spermatophyta</taxon>
        <taxon>Magnoliopsida</taxon>
        <taxon>eudicotyledons</taxon>
        <taxon>Gunneridae</taxon>
        <taxon>Pentapetalae</taxon>
        <taxon>asterids</taxon>
        <taxon>lamiids</taxon>
        <taxon>Lamiales</taxon>
        <taxon>Scrophulariaceae</taxon>
        <taxon>Buddlejeae</taxon>
        <taxon>Buddleja</taxon>
    </lineage>
</organism>
<dbReference type="Gene3D" id="1.10.10.10">
    <property type="entry name" value="Winged helix-like DNA-binding domain superfamily/Winged helix DNA-binding domain"/>
    <property type="match status" value="1"/>
</dbReference>
<name>A0AAV6WHZ8_9LAMI</name>